<protein>
    <submittedName>
        <fullName evidence="2">Uncharacterized protein</fullName>
    </submittedName>
</protein>
<feature type="transmembrane region" description="Helical" evidence="1">
    <location>
        <begin position="7"/>
        <end position="27"/>
    </location>
</feature>
<keyword evidence="1" id="KW-0812">Transmembrane</keyword>
<name>A0A847SEL7_9NEIS</name>
<dbReference type="EMBL" id="JABAIM010000002">
    <property type="protein sequence ID" value="NLR75729.1"/>
    <property type="molecule type" value="Genomic_DNA"/>
</dbReference>
<organism evidence="2 3">
    <name type="scientific">Leeia aquatica</name>
    <dbReference type="NCBI Taxonomy" id="2725557"/>
    <lineage>
        <taxon>Bacteria</taxon>
        <taxon>Pseudomonadati</taxon>
        <taxon>Pseudomonadota</taxon>
        <taxon>Betaproteobacteria</taxon>
        <taxon>Neisseriales</taxon>
        <taxon>Leeiaceae</taxon>
        <taxon>Leeia</taxon>
    </lineage>
</organism>
<keyword evidence="1" id="KW-0472">Membrane</keyword>
<feature type="transmembrane region" description="Helical" evidence="1">
    <location>
        <begin position="59"/>
        <end position="78"/>
    </location>
</feature>
<evidence type="ECO:0000313" key="3">
    <source>
        <dbReference type="Proteomes" id="UP000587991"/>
    </source>
</evidence>
<dbReference type="AlphaFoldDB" id="A0A847SEL7"/>
<dbReference type="RefSeq" id="WP_168877373.1">
    <property type="nucleotide sequence ID" value="NZ_JABAIM010000002.1"/>
</dbReference>
<keyword evidence="3" id="KW-1185">Reference proteome</keyword>
<sequence length="142" mass="15825">MVSQSRYLTLMRASAWYDLGVILLFVTPWSFRWVHGLLGQFHVQLGLSGVWLPLDIQHVLFATLLGSVVLVWSLARLLASSVLLGRLDGVSRVLFSCWQLYAVYQGASTLLLGFTVFEVLFGVVQFLPVRTERTQPASVALA</sequence>
<gene>
    <name evidence="2" type="ORF">HF682_11200</name>
</gene>
<accession>A0A847SEL7</accession>
<proteinExistence type="predicted"/>
<reference evidence="2 3" key="1">
    <citation type="submission" date="2020-04" db="EMBL/GenBank/DDBJ databases">
        <title>Draft genome of Leeia sp. IMCC25680.</title>
        <authorList>
            <person name="Song J."/>
            <person name="Cho J.-C."/>
        </authorList>
    </citation>
    <scope>NUCLEOTIDE SEQUENCE [LARGE SCALE GENOMIC DNA]</scope>
    <source>
        <strain evidence="2 3">IMCC25680</strain>
    </source>
</reference>
<evidence type="ECO:0000313" key="2">
    <source>
        <dbReference type="EMBL" id="NLR75729.1"/>
    </source>
</evidence>
<evidence type="ECO:0000256" key="1">
    <source>
        <dbReference type="SAM" id="Phobius"/>
    </source>
</evidence>
<comment type="caution">
    <text evidence="2">The sequence shown here is derived from an EMBL/GenBank/DDBJ whole genome shotgun (WGS) entry which is preliminary data.</text>
</comment>
<dbReference type="Proteomes" id="UP000587991">
    <property type="component" value="Unassembled WGS sequence"/>
</dbReference>
<feature type="transmembrane region" description="Helical" evidence="1">
    <location>
        <begin position="98"/>
        <end position="124"/>
    </location>
</feature>
<keyword evidence="1" id="KW-1133">Transmembrane helix</keyword>